<comment type="pathway">
    <text evidence="1 11">Glycerolipid metabolism; triacylglycerol biosynthesis.</text>
</comment>
<feature type="domain" description="O-acyltransferase WSD1 C-terminal" evidence="13">
    <location>
        <begin position="320"/>
        <end position="468"/>
    </location>
</feature>
<evidence type="ECO:0000256" key="6">
    <source>
        <dbReference type="ARBA" id="ARBA00022679"/>
    </source>
</evidence>
<dbReference type="EC" id="2.3.1.20" evidence="4 11"/>
<dbReference type="Pfam" id="PF06974">
    <property type="entry name" value="WS_DGAT_C"/>
    <property type="match status" value="1"/>
</dbReference>
<evidence type="ECO:0000256" key="9">
    <source>
        <dbReference type="ARBA" id="ARBA00023315"/>
    </source>
</evidence>
<keyword evidence="7 11" id="KW-0319">Glycerol metabolism</keyword>
<comment type="pathway">
    <text evidence="2">Lipid metabolism.</text>
</comment>
<dbReference type="EMBL" id="JBIMSO010000032">
    <property type="protein sequence ID" value="MFH5207922.1"/>
    <property type="molecule type" value="Genomic_DNA"/>
</dbReference>
<evidence type="ECO:0000256" key="10">
    <source>
        <dbReference type="ARBA" id="ARBA00048109"/>
    </source>
</evidence>
<evidence type="ECO:0000256" key="11">
    <source>
        <dbReference type="RuleBase" id="RU361241"/>
    </source>
</evidence>
<evidence type="ECO:0000259" key="13">
    <source>
        <dbReference type="Pfam" id="PF06974"/>
    </source>
</evidence>
<evidence type="ECO:0000256" key="8">
    <source>
        <dbReference type="ARBA" id="ARBA00023098"/>
    </source>
</evidence>
<gene>
    <name evidence="14" type="ORF">ACHIPZ_06790</name>
</gene>
<dbReference type="InterPro" id="IPR045034">
    <property type="entry name" value="O-acyltransferase_WSD1-like"/>
</dbReference>
<dbReference type="PANTHER" id="PTHR31650:SF1">
    <property type="entry name" value="WAX ESTER SYNTHASE_DIACYLGLYCEROL ACYLTRANSFERASE 4-RELATED"/>
    <property type="match status" value="1"/>
</dbReference>
<evidence type="ECO:0000313" key="15">
    <source>
        <dbReference type="Proteomes" id="UP001609175"/>
    </source>
</evidence>
<dbReference type="Gene3D" id="3.30.559.10">
    <property type="entry name" value="Chloramphenicol acetyltransferase-like domain"/>
    <property type="match status" value="1"/>
</dbReference>
<name>A0ABW7JJS6_9NOCA</name>
<evidence type="ECO:0000256" key="2">
    <source>
        <dbReference type="ARBA" id="ARBA00005189"/>
    </source>
</evidence>
<dbReference type="GO" id="GO:0016746">
    <property type="term" value="F:acyltransferase activity"/>
    <property type="evidence" value="ECO:0007669"/>
    <property type="project" value="UniProtKB-KW"/>
</dbReference>
<accession>A0ABW7JJS6</accession>
<dbReference type="PANTHER" id="PTHR31650">
    <property type="entry name" value="O-ACYLTRANSFERASE (WSD1-LIKE) FAMILY PROTEIN"/>
    <property type="match status" value="1"/>
</dbReference>
<comment type="catalytic activity">
    <reaction evidence="10 11">
        <text>an acyl-CoA + a 1,2-diacyl-sn-glycerol = a triacyl-sn-glycerol + CoA</text>
        <dbReference type="Rhea" id="RHEA:10868"/>
        <dbReference type="ChEBI" id="CHEBI:17815"/>
        <dbReference type="ChEBI" id="CHEBI:57287"/>
        <dbReference type="ChEBI" id="CHEBI:58342"/>
        <dbReference type="ChEBI" id="CHEBI:64615"/>
        <dbReference type="EC" id="2.3.1.20"/>
    </reaction>
</comment>
<protein>
    <recommendedName>
        <fullName evidence="4 11">Diacylglycerol O-acyltransferase</fullName>
        <ecNumber evidence="4 11">2.3.1.20</ecNumber>
    </recommendedName>
</protein>
<feature type="domain" description="O-acyltransferase WSD1-like N-terminal" evidence="12">
    <location>
        <begin position="4"/>
        <end position="279"/>
    </location>
</feature>
<comment type="similarity">
    <text evidence="3 11">Belongs to the long-chain O-acyltransferase family.</text>
</comment>
<keyword evidence="5 11" id="KW-0444">Lipid biosynthesis</keyword>
<dbReference type="InterPro" id="IPR004255">
    <property type="entry name" value="O-acyltransferase_WSD1_N"/>
</dbReference>
<dbReference type="InterPro" id="IPR009721">
    <property type="entry name" value="O-acyltransferase_WSD1_C"/>
</dbReference>
<reference evidence="14 15" key="1">
    <citation type="submission" date="2024-10" db="EMBL/GenBank/DDBJ databases">
        <authorList>
            <person name="Riesco R."/>
        </authorList>
    </citation>
    <scope>NUCLEOTIDE SEQUENCE [LARGE SCALE GENOMIC DNA]</scope>
    <source>
        <strain evidence="14 15">NCIMB 15449</strain>
    </source>
</reference>
<dbReference type="Pfam" id="PF03007">
    <property type="entry name" value="WS_DGAT_cat"/>
    <property type="match status" value="1"/>
</dbReference>
<dbReference type="Proteomes" id="UP001609175">
    <property type="component" value="Unassembled WGS sequence"/>
</dbReference>
<sequence length="480" mass="51083">MKQLSGLDAAFLTLETHNSTGHVGGVCILDPTEAPRVLDLAALTSLMAERAPLIPILRQRLKFVPLGLDQPYWIDDEFFDIEFHVREICLPAPGSDAQLAEQVARLHSRPLDRRRPLWEMYLISGLAGGKLAVYTKMHHSAIDGASGAELLTVLLDLTPEGKPRTPAPAFTPESAPSSTTLLARAAGSLAKRPLGAVRIATIVGRSLPMVGSYVSPYVDAALGRGSNDGDVISTAPGLAPRTPFNEEITLHRRFAFRSVSLDDVKTVKNAFGMSVNDVVMAMSAGAVRNWLIDHDALPESPLVAMVPVSVRDEASKSSLGNKVSAMLASLPTNVSDPVDRLTRAHTATVVAKAQHATIPPGLIENVTDFAPPALVARAARVAFATGLLHRIPPYNLVISNVPGPNVDVFLGGAKLLANYPVSVVTDGQGFNITVNSLGGELHFGLIGCRELVSDIDVIATYLVDELALLVKLAREAKATV</sequence>
<keyword evidence="6 11" id="KW-0808">Transferase</keyword>
<evidence type="ECO:0000313" key="14">
    <source>
        <dbReference type="EMBL" id="MFH5207922.1"/>
    </source>
</evidence>
<proteinExistence type="inferred from homology"/>
<keyword evidence="9 11" id="KW-0012">Acyltransferase</keyword>
<dbReference type="NCBIfam" id="TIGR02946">
    <property type="entry name" value="acyl_WS_DGAT"/>
    <property type="match status" value="1"/>
</dbReference>
<dbReference type="SUPFAM" id="SSF52777">
    <property type="entry name" value="CoA-dependent acyltransferases"/>
    <property type="match status" value="1"/>
</dbReference>
<dbReference type="InterPro" id="IPR014292">
    <property type="entry name" value="Acyl_transf_WS/DGAT"/>
</dbReference>
<evidence type="ECO:0000256" key="3">
    <source>
        <dbReference type="ARBA" id="ARBA00009587"/>
    </source>
</evidence>
<keyword evidence="8 11" id="KW-0443">Lipid metabolism</keyword>
<evidence type="ECO:0000259" key="12">
    <source>
        <dbReference type="Pfam" id="PF03007"/>
    </source>
</evidence>
<evidence type="ECO:0000256" key="1">
    <source>
        <dbReference type="ARBA" id="ARBA00004771"/>
    </source>
</evidence>
<dbReference type="RefSeq" id="WP_395113359.1">
    <property type="nucleotide sequence ID" value="NZ_JBIMSO010000032.1"/>
</dbReference>
<organism evidence="14 15">
    <name type="scientific">Antrihabitans spumae</name>
    <dbReference type="NCBI Taxonomy" id="3373370"/>
    <lineage>
        <taxon>Bacteria</taxon>
        <taxon>Bacillati</taxon>
        <taxon>Actinomycetota</taxon>
        <taxon>Actinomycetes</taxon>
        <taxon>Mycobacteriales</taxon>
        <taxon>Nocardiaceae</taxon>
        <taxon>Antrihabitans</taxon>
    </lineage>
</organism>
<evidence type="ECO:0000256" key="4">
    <source>
        <dbReference type="ARBA" id="ARBA00013244"/>
    </source>
</evidence>
<evidence type="ECO:0000256" key="5">
    <source>
        <dbReference type="ARBA" id="ARBA00022516"/>
    </source>
</evidence>
<evidence type="ECO:0000256" key="7">
    <source>
        <dbReference type="ARBA" id="ARBA00022798"/>
    </source>
</evidence>
<dbReference type="InterPro" id="IPR023213">
    <property type="entry name" value="CAT-like_dom_sf"/>
</dbReference>
<comment type="caution">
    <text evidence="14">The sequence shown here is derived from an EMBL/GenBank/DDBJ whole genome shotgun (WGS) entry which is preliminary data.</text>
</comment>